<protein>
    <recommendedName>
        <fullName evidence="3">F-box domain-containing protein</fullName>
    </recommendedName>
</protein>
<proteinExistence type="predicted"/>
<dbReference type="SUPFAM" id="SSF52047">
    <property type="entry name" value="RNI-like"/>
    <property type="match status" value="1"/>
</dbReference>
<gene>
    <name evidence="1" type="ORF">DFP72DRAFT_1146742</name>
</gene>
<keyword evidence="2" id="KW-1185">Reference proteome</keyword>
<dbReference type="AlphaFoldDB" id="A0A8H6M0V6"/>
<sequence>MFSRPTIDDIPYELLNEVLKLSIPNEKRGISYKFETSRTALRLVSRRWNSVIIQNPRLWNYVSLKIQSMPKDGCIDNETQRRHVLRLNQIRAAAHRSGKIPRVLHLNLATASAYTDEFERKILRGTVDFQIFPVGGATSHSKAWPALRRVLIDYRLEIDQGEGDTRGSNPPLVFLFMSTERFPSLRSVTLALDLWTLPMCQLPWGQLTKLNLSAIQGPFSEYVHILAQCGFLESLCILVETLGHNFAASDASSISTVTLPKLKTLNLALKDTSDIIHSFLAKIKLPSLTALSVKECPRVIHPQDRLMLGIAHLVKQSNCNILHLDIKLMLDVSVEELDEHCLAYLVKASPSLKTLKFGAAHVKGMFFAKIYDQPLSNLRSITIFSNYDDEKIKNLAAEAFVNWVKHWVQGNKGSRLEDGDKGKIPPFKATYHAERDGYVPKNFPPSLEDEKAKLQGEGWDVTLKKTRRYSNPFYKFRQVRYA</sequence>
<organism evidence="1 2">
    <name type="scientific">Ephemerocybe angulata</name>
    <dbReference type="NCBI Taxonomy" id="980116"/>
    <lineage>
        <taxon>Eukaryota</taxon>
        <taxon>Fungi</taxon>
        <taxon>Dikarya</taxon>
        <taxon>Basidiomycota</taxon>
        <taxon>Agaricomycotina</taxon>
        <taxon>Agaricomycetes</taxon>
        <taxon>Agaricomycetidae</taxon>
        <taxon>Agaricales</taxon>
        <taxon>Agaricineae</taxon>
        <taxon>Psathyrellaceae</taxon>
        <taxon>Ephemerocybe</taxon>
    </lineage>
</organism>
<comment type="caution">
    <text evidence="1">The sequence shown here is derived from an EMBL/GenBank/DDBJ whole genome shotgun (WGS) entry which is preliminary data.</text>
</comment>
<evidence type="ECO:0000313" key="1">
    <source>
        <dbReference type="EMBL" id="KAF6748161.1"/>
    </source>
</evidence>
<evidence type="ECO:0000313" key="2">
    <source>
        <dbReference type="Proteomes" id="UP000521943"/>
    </source>
</evidence>
<dbReference type="Proteomes" id="UP000521943">
    <property type="component" value="Unassembled WGS sequence"/>
</dbReference>
<name>A0A8H6M0V6_9AGAR</name>
<evidence type="ECO:0008006" key="3">
    <source>
        <dbReference type="Google" id="ProtNLM"/>
    </source>
</evidence>
<dbReference type="EMBL" id="JACGCI010000074">
    <property type="protein sequence ID" value="KAF6748161.1"/>
    <property type="molecule type" value="Genomic_DNA"/>
</dbReference>
<dbReference type="InterPro" id="IPR032675">
    <property type="entry name" value="LRR_dom_sf"/>
</dbReference>
<dbReference type="OrthoDB" id="2860882at2759"/>
<accession>A0A8H6M0V6</accession>
<reference evidence="1 2" key="1">
    <citation type="submission" date="2020-07" db="EMBL/GenBank/DDBJ databases">
        <title>Comparative genomics of pyrophilous fungi reveals a link between fire events and developmental genes.</title>
        <authorList>
            <consortium name="DOE Joint Genome Institute"/>
            <person name="Steindorff A.S."/>
            <person name="Carver A."/>
            <person name="Calhoun S."/>
            <person name="Stillman K."/>
            <person name="Liu H."/>
            <person name="Lipzen A."/>
            <person name="Pangilinan J."/>
            <person name="Labutti K."/>
            <person name="Bruns T.D."/>
            <person name="Grigoriev I.V."/>
        </authorList>
    </citation>
    <scope>NUCLEOTIDE SEQUENCE [LARGE SCALE GENOMIC DNA]</scope>
    <source>
        <strain evidence="1 2">CBS 144469</strain>
    </source>
</reference>
<dbReference type="Gene3D" id="3.80.10.10">
    <property type="entry name" value="Ribonuclease Inhibitor"/>
    <property type="match status" value="1"/>
</dbReference>